<feature type="region of interest" description="Disordered" evidence="5">
    <location>
        <begin position="153"/>
        <end position="173"/>
    </location>
</feature>
<dbReference type="InterPro" id="IPR032854">
    <property type="entry name" value="ALKBH3"/>
</dbReference>
<sequence>MEGLGQLISWATRAGEDDVQGEAGENPSAHVDATRHRCFPAEVDDIGLPLTIQASTCMDAFVSKKRRRSSPSDVDRNIISAPLVVDDDESTDFKLAVLASLHPELDHPCLLEALLAFDGSVERASDWLKKEQSSKRPQKKLAAVRYQSSFTSYTLPRKESEQSQTKPPRITQKGKTLHLYSPEDVEKHTPCSIIHNFLPSEEADALLRELLNEVPTFGRQSFKLFDNVVQSPHTMCFYVDSWDEAEQQKTEYVYNGSHVEDVRRTLPEMAKVSRKVQDTVNSEILRRIEHFQGGERLKYQSAREWTPNASFVNCYDGGAESVGYHSDQMTYLGPRAVIGSLSLGVAREFRVRKIVARDEEDGGGGGGGGGGDATARADAEGQIAIHLPHNSLLVMHAGMQEEWKHSIAPAAAIDPHPLAGRKRINVTYRHYKPSLHPRFTPRCACGVAAVLRCVQRKRATRGRYMWMCHAGYSAGREGDGCGFFKWAEFDEEGEPVWEERKGG</sequence>
<dbReference type="GeneID" id="54301276"/>
<dbReference type="OrthoDB" id="545910at2759"/>
<dbReference type="GO" id="GO:0051213">
    <property type="term" value="F:dioxygenase activity"/>
    <property type="evidence" value="ECO:0007669"/>
    <property type="project" value="InterPro"/>
</dbReference>
<accession>A0A6A6BUP9</accession>
<keyword evidence="3" id="KW-0862">Zinc</keyword>
<dbReference type="PROSITE" id="PS51999">
    <property type="entry name" value="ZF_GRF"/>
    <property type="match status" value="1"/>
</dbReference>
<dbReference type="SUPFAM" id="SSF51197">
    <property type="entry name" value="Clavaminate synthase-like"/>
    <property type="match status" value="1"/>
</dbReference>
<dbReference type="PANTHER" id="PTHR31212">
    <property type="entry name" value="ALPHA-KETOGLUTARATE-DEPENDENT DIOXYGENASE ALKB HOMOLOG 3"/>
    <property type="match status" value="1"/>
</dbReference>
<name>A0A6A6BUP9_9PEZI</name>
<dbReference type="InterPro" id="IPR005123">
    <property type="entry name" value="Oxoglu/Fe-dep_dioxygenase_dom"/>
</dbReference>
<evidence type="ECO:0000256" key="2">
    <source>
        <dbReference type="ARBA" id="ARBA00022771"/>
    </source>
</evidence>
<evidence type="ECO:0000259" key="6">
    <source>
        <dbReference type="PROSITE" id="PS51471"/>
    </source>
</evidence>
<keyword evidence="2 4" id="KW-0863">Zinc-finger</keyword>
<dbReference type="FunFam" id="2.60.120.590:FF:000010">
    <property type="entry name" value="GRF zinc finger domain protein"/>
    <property type="match status" value="1"/>
</dbReference>
<organism evidence="8 9">
    <name type="scientific">Aplosporella prunicola CBS 121167</name>
    <dbReference type="NCBI Taxonomy" id="1176127"/>
    <lineage>
        <taxon>Eukaryota</taxon>
        <taxon>Fungi</taxon>
        <taxon>Dikarya</taxon>
        <taxon>Ascomycota</taxon>
        <taxon>Pezizomycotina</taxon>
        <taxon>Dothideomycetes</taxon>
        <taxon>Dothideomycetes incertae sedis</taxon>
        <taxon>Botryosphaeriales</taxon>
        <taxon>Aplosporellaceae</taxon>
        <taxon>Aplosporella</taxon>
    </lineage>
</organism>
<proteinExistence type="predicted"/>
<evidence type="ECO:0000256" key="3">
    <source>
        <dbReference type="ARBA" id="ARBA00022833"/>
    </source>
</evidence>
<dbReference type="AlphaFoldDB" id="A0A6A6BUP9"/>
<feature type="domain" description="Fe2OG dioxygenase" evidence="6">
    <location>
        <begin position="306"/>
        <end position="432"/>
    </location>
</feature>
<gene>
    <name evidence="8" type="ORF">K452DRAFT_314673</name>
</gene>
<dbReference type="GO" id="GO:0006307">
    <property type="term" value="P:DNA alkylation repair"/>
    <property type="evidence" value="ECO:0007669"/>
    <property type="project" value="InterPro"/>
</dbReference>
<evidence type="ECO:0000313" key="8">
    <source>
        <dbReference type="EMBL" id="KAF2147548.1"/>
    </source>
</evidence>
<dbReference type="PROSITE" id="PS51471">
    <property type="entry name" value="FE2OG_OXY"/>
    <property type="match status" value="1"/>
</dbReference>
<dbReference type="PANTHER" id="PTHR31212:SF4">
    <property type="entry name" value="ALPHA-KETOGLUTARATE-DEPENDENT DIOXYGENASE ALKB HOMOLOG 3"/>
    <property type="match status" value="1"/>
</dbReference>
<dbReference type="RefSeq" id="XP_033403256.1">
    <property type="nucleotide sequence ID" value="XM_033543779.1"/>
</dbReference>
<evidence type="ECO:0000256" key="4">
    <source>
        <dbReference type="PROSITE-ProRule" id="PRU01343"/>
    </source>
</evidence>
<evidence type="ECO:0000259" key="7">
    <source>
        <dbReference type="PROSITE" id="PS51999"/>
    </source>
</evidence>
<dbReference type="InterPro" id="IPR010666">
    <property type="entry name" value="Znf_GRF"/>
</dbReference>
<feature type="domain" description="GRF-type" evidence="7">
    <location>
        <begin position="443"/>
        <end position="490"/>
    </location>
</feature>
<evidence type="ECO:0000256" key="5">
    <source>
        <dbReference type="SAM" id="MobiDB-lite"/>
    </source>
</evidence>
<dbReference type="EMBL" id="ML995474">
    <property type="protein sequence ID" value="KAF2147548.1"/>
    <property type="molecule type" value="Genomic_DNA"/>
</dbReference>
<dbReference type="InterPro" id="IPR037151">
    <property type="entry name" value="AlkB-like_sf"/>
</dbReference>
<keyword evidence="9" id="KW-1185">Reference proteome</keyword>
<dbReference type="GO" id="GO:0008270">
    <property type="term" value="F:zinc ion binding"/>
    <property type="evidence" value="ECO:0007669"/>
    <property type="project" value="UniProtKB-KW"/>
</dbReference>
<dbReference type="Pfam" id="PF13532">
    <property type="entry name" value="2OG-FeII_Oxy_2"/>
    <property type="match status" value="1"/>
</dbReference>
<protein>
    <submittedName>
        <fullName evidence="8">Uncharacterized protein</fullName>
    </submittedName>
</protein>
<dbReference type="InterPro" id="IPR027450">
    <property type="entry name" value="AlkB-like"/>
</dbReference>
<dbReference type="Gene3D" id="2.60.120.590">
    <property type="entry name" value="Alpha-ketoglutarate-dependent dioxygenase AlkB-like"/>
    <property type="match status" value="1"/>
</dbReference>
<evidence type="ECO:0000313" key="9">
    <source>
        <dbReference type="Proteomes" id="UP000799438"/>
    </source>
</evidence>
<keyword evidence="1" id="KW-0479">Metal-binding</keyword>
<evidence type="ECO:0000256" key="1">
    <source>
        <dbReference type="ARBA" id="ARBA00022723"/>
    </source>
</evidence>
<reference evidence="8" key="1">
    <citation type="journal article" date="2020" name="Stud. Mycol.">
        <title>101 Dothideomycetes genomes: a test case for predicting lifestyles and emergence of pathogens.</title>
        <authorList>
            <person name="Haridas S."/>
            <person name="Albert R."/>
            <person name="Binder M."/>
            <person name="Bloem J."/>
            <person name="Labutti K."/>
            <person name="Salamov A."/>
            <person name="Andreopoulos B."/>
            <person name="Baker S."/>
            <person name="Barry K."/>
            <person name="Bills G."/>
            <person name="Bluhm B."/>
            <person name="Cannon C."/>
            <person name="Castanera R."/>
            <person name="Culley D."/>
            <person name="Daum C."/>
            <person name="Ezra D."/>
            <person name="Gonzalez J."/>
            <person name="Henrissat B."/>
            <person name="Kuo A."/>
            <person name="Liang C."/>
            <person name="Lipzen A."/>
            <person name="Lutzoni F."/>
            <person name="Magnuson J."/>
            <person name="Mondo S."/>
            <person name="Nolan M."/>
            <person name="Ohm R."/>
            <person name="Pangilinan J."/>
            <person name="Park H.-J."/>
            <person name="Ramirez L."/>
            <person name="Alfaro M."/>
            <person name="Sun H."/>
            <person name="Tritt A."/>
            <person name="Yoshinaga Y."/>
            <person name="Zwiers L.-H."/>
            <person name="Turgeon B."/>
            <person name="Goodwin S."/>
            <person name="Spatafora J."/>
            <person name="Crous P."/>
            <person name="Grigoriev I."/>
        </authorList>
    </citation>
    <scope>NUCLEOTIDE SEQUENCE</scope>
    <source>
        <strain evidence="8">CBS 121167</strain>
    </source>
</reference>
<dbReference type="Proteomes" id="UP000799438">
    <property type="component" value="Unassembled WGS sequence"/>
</dbReference>